<keyword evidence="1" id="KW-0695">RNA-directed DNA polymerase</keyword>
<dbReference type="EMBL" id="REGN01004706">
    <property type="protein sequence ID" value="RNA16426.1"/>
    <property type="molecule type" value="Genomic_DNA"/>
</dbReference>
<keyword evidence="1" id="KW-0808">Transferase</keyword>
<dbReference type="AlphaFoldDB" id="A0A3M7QYN5"/>
<name>A0A3M7QYN5_BRAPC</name>
<protein>
    <submittedName>
        <fullName evidence="1">RNA-directed DNA polymerase from mobile element jockey-like</fullName>
    </submittedName>
</protein>
<reference evidence="1 2" key="1">
    <citation type="journal article" date="2018" name="Sci. Rep.">
        <title>Genomic signatures of local adaptation to the degree of environmental predictability in rotifers.</title>
        <authorList>
            <person name="Franch-Gras L."/>
            <person name="Hahn C."/>
            <person name="Garcia-Roger E.M."/>
            <person name="Carmona M.J."/>
            <person name="Serra M."/>
            <person name="Gomez A."/>
        </authorList>
    </citation>
    <scope>NUCLEOTIDE SEQUENCE [LARGE SCALE GENOMIC DNA]</scope>
    <source>
        <strain evidence="1">HYR1</strain>
    </source>
</reference>
<evidence type="ECO:0000313" key="1">
    <source>
        <dbReference type="EMBL" id="RNA16426.1"/>
    </source>
</evidence>
<comment type="caution">
    <text evidence="1">The sequence shown here is derived from an EMBL/GenBank/DDBJ whole genome shotgun (WGS) entry which is preliminary data.</text>
</comment>
<dbReference type="Gene3D" id="3.60.10.10">
    <property type="entry name" value="Endonuclease/exonuclease/phosphatase"/>
    <property type="match status" value="1"/>
</dbReference>
<sequence length="188" mass="21599">MIWCNVTLDKDSLVVGCIYRPPQSFHDSNRAILKAIAKSKIVTDRRNSGLVIAGDFNHPDIKWTDLGATFGTKKGRKSSIEMADSSNRHVLEYTEVERDLALSVKVGRTRRSSKQQSFVRPIPANSQLREHFFTYRVTMPWNALPQEIVQSISVNQFKNRLDTYRRKEKPTMDEVMRLGRIDIEGMVT</sequence>
<accession>A0A3M7QYN5</accession>
<dbReference type="InterPro" id="IPR036691">
    <property type="entry name" value="Endo/exonu/phosph_ase_sf"/>
</dbReference>
<dbReference type="SUPFAM" id="SSF56219">
    <property type="entry name" value="DNase I-like"/>
    <property type="match status" value="1"/>
</dbReference>
<dbReference type="GO" id="GO:0003964">
    <property type="term" value="F:RNA-directed DNA polymerase activity"/>
    <property type="evidence" value="ECO:0007669"/>
    <property type="project" value="UniProtKB-KW"/>
</dbReference>
<proteinExistence type="predicted"/>
<evidence type="ECO:0000313" key="2">
    <source>
        <dbReference type="Proteomes" id="UP000276133"/>
    </source>
</evidence>
<gene>
    <name evidence="1" type="ORF">BpHYR1_006395</name>
</gene>
<dbReference type="Proteomes" id="UP000276133">
    <property type="component" value="Unassembled WGS sequence"/>
</dbReference>
<keyword evidence="1" id="KW-0548">Nucleotidyltransferase</keyword>
<dbReference type="OrthoDB" id="6152807at2759"/>
<keyword evidence="2" id="KW-1185">Reference proteome</keyword>
<organism evidence="1 2">
    <name type="scientific">Brachionus plicatilis</name>
    <name type="common">Marine rotifer</name>
    <name type="synonym">Brachionus muelleri</name>
    <dbReference type="NCBI Taxonomy" id="10195"/>
    <lineage>
        <taxon>Eukaryota</taxon>
        <taxon>Metazoa</taxon>
        <taxon>Spiralia</taxon>
        <taxon>Gnathifera</taxon>
        <taxon>Rotifera</taxon>
        <taxon>Eurotatoria</taxon>
        <taxon>Monogononta</taxon>
        <taxon>Pseudotrocha</taxon>
        <taxon>Ploima</taxon>
        <taxon>Brachionidae</taxon>
        <taxon>Brachionus</taxon>
    </lineage>
</organism>